<organism evidence="2 3">
    <name type="scientific">Fusibacter paucivorans</name>
    <dbReference type="NCBI Taxonomy" id="76009"/>
    <lineage>
        <taxon>Bacteria</taxon>
        <taxon>Bacillati</taxon>
        <taxon>Bacillota</taxon>
        <taxon>Clostridia</taxon>
        <taxon>Eubacteriales</taxon>
        <taxon>Eubacteriales Family XII. Incertae Sedis</taxon>
        <taxon>Fusibacter</taxon>
    </lineage>
</organism>
<evidence type="ECO:0000313" key="3">
    <source>
        <dbReference type="Proteomes" id="UP000746471"/>
    </source>
</evidence>
<reference evidence="2 3" key="1">
    <citation type="submission" date="2021-05" db="EMBL/GenBank/DDBJ databases">
        <title>Fusibacter ferrireducens sp. nov., an anaerobic, sulfur- and Fe-reducing bacterium isolated from the mangrove sediment.</title>
        <authorList>
            <person name="Qiu D."/>
        </authorList>
    </citation>
    <scope>NUCLEOTIDE SEQUENCE [LARGE SCALE GENOMIC DNA]</scope>
    <source>
        <strain evidence="2 3">DSM 12116</strain>
    </source>
</reference>
<dbReference type="InterPro" id="IPR003346">
    <property type="entry name" value="Transposase_20"/>
</dbReference>
<dbReference type="Pfam" id="PF02371">
    <property type="entry name" value="Transposase_20"/>
    <property type="match status" value="1"/>
</dbReference>
<gene>
    <name evidence="2" type="ORF">KHM83_19345</name>
</gene>
<comment type="caution">
    <text evidence="2">The sequence shown here is derived from an EMBL/GenBank/DDBJ whole genome shotgun (WGS) entry which is preliminary data.</text>
</comment>
<sequence>MTSIPGIGEVIALIILSEIGDISRFPSKKQLTAFAGLDTLVFQSGKYLARSGKISKRGTPYLRKVLYMTVTAGISNQSTGTSNKVLRDFYDHLLEQGKTKRVAFTATSCKLLRIIFGILKSNTTFISQS</sequence>
<keyword evidence="3" id="KW-1185">Reference proteome</keyword>
<dbReference type="PANTHER" id="PTHR33055:SF13">
    <property type="entry name" value="TRANSPOSASE"/>
    <property type="match status" value="1"/>
</dbReference>
<name>A0ABS5PWR7_9FIRM</name>
<dbReference type="RefSeq" id="WP_213238682.1">
    <property type="nucleotide sequence ID" value="NZ_JAHBCL010000067.1"/>
</dbReference>
<evidence type="ECO:0000313" key="2">
    <source>
        <dbReference type="EMBL" id="MBS7528827.1"/>
    </source>
</evidence>
<dbReference type="EMBL" id="JAHBCL010000067">
    <property type="protein sequence ID" value="MBS7528827.1"/>
    <property type="molecule type" value="Genomic_DNA"/>
</dbReference>
<dbReference type="Proteomes" id="UP000746471">
    <property type="component" value="Unassembled WGS sequence"/>
</dbReference>
<evidence type="ECO:0000259" key="1">
    <source>
        <dbReference type="Pfam" id="PF02371"/>
    </source>
</evidence>
<feature type="domain" description="Transposase IS116/IS110/IS902 C-terminal" evidence="1">
    <location>
        <begin position="2"/>
        <end position="76"/>
    </location>
</feature>
<proteinExistence type="predicted"/>
<protein>
    <submittedName>
        <fullName evidence="2">IS110 family transposase</fullName>
    </submittedName>
</protein>
<dbReference type="PANTHER" id="PTHR33055">
    <property type="entry name" value="TRANSPOSASE FOR INSERTION SEQUENCE ELEMENT IS1111A"/>
    <property type="match status" value="1"/>
</dbReference>
<accession>A0ABS5PWR7</accession>
<dbReference type="InterPro" id="IPR047650">
    <property type="entry name" value="Transpos_IS110"/>
</dbReference>